<evidence type="ECO:0000313" key="5">
    <source>
        <dbReference type="Proteomes" id="UP000006753"/>
    </source>
</evidence>
<accession>K1X100</accession>
<keyword evidence="3" id="KW-1133">Transmembrane helix</keyword>
<keyword evidence="2" id="KW-0624">Polysaccharide degradation</keyword>
<evidence type="ECO:0000256" key="3">
    <source>
        <dbReference type="SAM" id="Phobius"/>
    </source>
</evidence>
<keyword evidence="2" id="KW-0119">Carbohydrate metabolism</keyword>
<dbReference type="HOGENOM" id="CLU_073364_0_0_1"/>
<evidence type="ECO:0000256" key="1">
    <source>
        <dbReference type="ARBA" id="ARBA00005519"/>
    </source>
</evidence>
<dbReference type="InterPro" id="IPR013319">
    <property type="entry name" value="GH11/12"/>
</dbReference>
<dbReference type="GO" id="GO:0000272">
    <property type="term" value="P:polysaccharide catabolic process"/>
    <property type="evidence" value="ECO:0007669"/>
    <property type="project" value="UniProtKB-KW"/>
</dbReference>
<dbReference type="Pfam" id="PF01670">
    <property type="entry name" value="Glyco_hydro_12"/>
    <property type="match status" value="1"/>
</dbReference>
<dbReference type="PANTHER" id="PTHR34002:SF9">
    <property type="entry name" value="XYLOGLUCAN-SPECIFIC ENDO-BETA-1,4-GLUCANASE A"/>
    <property type="match status" value="1"/>
</dbReference>
<keyword evidence="2" id="KW-0378">Hydrolase</keyword>
<keyword evidence="5" id="KW-1185">Reference proteome</keyword>
<dbReference type="KEGG" id="mbe:MBM_03148"/>
<comment type="similarity">
    <text evidence="1 2">Belongs to the glycosyl hydrolase 12 (cellulase H) family.</text>
</comment>
<dbReference type="OMA" id="FEVMVWF"/>
<evidence type="ECO:0000313" key="4">
    <source>
        <dbReference type="EMBL" id="EKD18906.1"/>
    </source>
</evidence>
<dbReference type="Proteomes" id="UP000006753">
    <property type="component" value="Unassembled WGS sequence"/>
</dbReference>
<dbReference type="PANTHER" id="PTHR34002">
    <property type="entry name" value="BLR1656 PROTEIN"/>
    <property type="match status" value="1"/>
</dbReference>
<dbReference type="InterPro" id="IPR002594">
    <property type="entry name" value="GH12"/>
</dbReference>
<dbReference type="OrthoDB" id="89349at2759"/>
<reference evidence="4 5" key="1">
    <citation type="journal article" date="2012" name="BMC Genomics">
        <title>Sequencing the genome of Marssonina brunnea reveals fungus-poplar co-evolution.</title>
        <authorList>
            <person name="Zhu S."/>
            <person name="Cao Y.-Z."/>
            <person name="Jiang C."/>
            <person name="Tan B.-Y."/>
            <person name="Wang Z."/>
            <person name="Feng S."/>
            <person name="Zhang L."/>
            <person name="Su X.-H."/>
            <person name="Brejova B."/>
            <person name="Vinar T."/>
            <person name="Xu M."/>
            <person name="Wang M.-X."/>
            <person name="Zhang S.-G."/>
            <person name="Huang M.-R."/>
            <person name="Wu R."/>
            <person name="Zhou Y."/>
        </authorList>
    </citation>
    <scope>NUCLEOTIDE SEQUENCE [LARGE SCALE GENOMIC DNA]</scope>
    <source>
        <strain evidence="4 5">MB_m1</strain>
    </source>
</reference>
<keyword evidence="3" id="KW-0812">Transmembrane</keyword>
<keyword evidence="3" id="KW-0472">Membrane</keyword>
<gene>
    <name evidence="4" type="ORF">MBM_03148</name>
</gene>
<evidence type="ECO:0000256" key="2">
    <source>
        <dbReference type="RuleBase" id="RU361163"/>
    </source>
</evidence>
<keyword evidence="2" id="KW-0326">Glycosidase</keyword>
<feature type="transmembrane region" description="Helical" evidence="3">
    <location>
        <begin position="6"/>
        <end position="26"/>
    </location>
</feature>
<dbReference type="GeneID" id="18759083"/>
<dbReference type="GO" id="GO:0008810">
    <property type="term" value="F:cellulase activity"/>
    <property type="evidence" value="ECO:0007669"/>
    <property type="project" value="InterPro"/>
</dbReference>
<dbReference type="EMBL" id="JH921432">
    <property type="protein sequence ID" value="EKD18906.1"/>
    <property type="molecule type" value="Genomic_DNA"/>
</dbReference>
<sequence length="333" mass="34708">MGIRWIVNAVLLGIPVGVTTGVLIGVDSIKRSQGQATLFEGNIEDPIAGAGGGGGGGETVYPDNDKVTNERHCEQYATVIPPSKGTQYMLSTNAWGWTEGTPGGLCLNVNANNNGSYATDTTAPPFFITWQYPPGPATQPVHAFPNAQIYKKGLPLPINRITSLALDVAWTYSVGDAPAATTDVAALTAALANTNVAFDMFLDADRAGSEDSTSAQYEVMVWLARFGAGSEPIGLAAGVVDTQVVNGTEFSLYTGSNSQNQTVLTWAVTDNIPTFTGDILPLLARLSSLPLPGGITFSPSLYMGHIALGTEAFSSSANVTFGVEKLSIGLVTA</sequence>
<name>K1X100_MARBU</name>
<dbReference type="InParanoid" id="K1X100"/>
<dbReference type="eggNOG" id="ENOG502SH4Y">
    <property type="taxonomic scope" value="Eukaryota"/>
</dbReference>
<dbReference type="Gene3D" id="2.60.120.180">
    <property type="match status" value="1"/>
</dbReference>
<dbReference type="SUPFAM" id="SSF49899">
    <property type="entry name" value="Concanavalin A-like lectins/glucanases"/>
    <property type="match status" value="1"/>
</dbReference>
<protein>
    <submittedName>
        <fullName evidence="4">Xyloglucan-specific endoglucanase</fullName>
    </submittedName>
</protein>
<proteinExistence type="inferred from homology"/>
<organism evidence="4 5">
    <name type="scientific">Marssonina brunnea f. sp. multigermtubi (strain MB_m1)</name>
    <name type="common">Marssonina leaf spot fungus</name>
    <dbReference type="NCBI Taxonomy" id="1072389"/>
    <lineage>
        <taxon>Eukaryota</taxon>
        <taxon>Fungi</taxon>
        <taxon>Dikarya</taxon>
        <taxon>Ascomycota</taxon>
        <taxon>Pezizomycotina</taxon>
        <taxon>Leotiomycetes</taxon>
        <taxon>Helotiales</taxon>
        <taxon>Drepanopezizaceae</taxon>
        <taxon>Drepanopeziza</taxon>
    </lineage>
</organism>
<dbReference type="STRING" id="1072389.K1X100"/>
<dbReference type="AlphaFoldDB" id="K1X100"/>
<dbReference type="InterPro" id="IPR013320">
    <property type="entry name" value="ConA-like_dom_sf"/>
</dbReference>